<evidence type="ECO:0000256" key="3">
    <source>
        <dbReference type="ARBA" id="ARBA00023125"/>
    </source>
</evidence>
<keyword evidence="4" id="KW-0804">Transcription</keyword>
<keyword evidence="6" id="KW-1185">Reference proteome</keyword>
<evidence type="ECO:0000256" key="4">
    <source>
        <dbReference type="ARBA" id="ARBA00023163"/>
    </source>
</evidence>
<dbReference type="InterPro" id="IPR005650">
    <property type="entry name" value="BlaI_family"/>
</dbReference>
<dbReference type="EMBL" id="CP021356">
    <property type="protein sequence ID" value="AWK76842.1"/>
    <property type="molecule type" value="Genomic_DNA"/>
</dbReference>
<dbReference type="Pfam" id="PF03965">
    <property type="entry name" value="Penicillinase_R"/>
    <property type="match status" value="1"/>
</dbReference>
<sequence length="122" mass="13835">MQGLGELEALVMDVLWRSSDALRVRDVIDGLDDDREPAYTTVMTVLDNLHRKDWVHRERVGRAYRYQAARSREEAAADALRSLLDSTGDPTGVLLHFARGTSDNESKILARGLRERGKKKKK</sequence>
<dbReference type="Gene3D" id="1.10.10.10">
    <property type="entry name" value="Winged helix-like DNA-binding domain superfamily/Winged helix DNA-binding domain"/>
    <property type="match status" value="1"/>
</dbReference>
<dbReference type="Proteomes" id="UP000245711">
    <property type="component" value="Plasmid pRB29"/>
</dbReference>
<comment type="similarity">
    <text evidence="1">Belongs to the BlaI transcriptional regulatory family.</text>
</comment>
<proteinExistence type="inferred from homology"/>
<accession>A0A2S2C7N4</accession>
<evidence type="ECO:0000256" key="2">
    <source>
        <dbReference type="ARBA" id="ARBA00023015"/>
    </source>
</evidence>
<dbReference type="OrthoDB" id="9813987at2"/>
<protein>
    <submittedName>
        <fullName evidence="5">Penicillinase repressor</fullName>
    </submittedName>
</protein>
<evidence type="ECO:0000313" key="5">
    <source>
        <dbReference type="EMBL" id="AWK76842.1"/>
    </source>
</evidence>
<dbReference type="GO" id="GO:0045892">
    <property type="term" value="P:negative regulation of DNA-templated transcription"/>
    <property type="evidence" value="ECO:0007669"/>
    <property type="project" value="InterPro"/>
</dbReference>
<evidence type="ECO:0000313" key="6">
    <source>
        <dbReference type="Proteomes" id="UP000245711"/>
    </source>
</evidence>
<dbReference type="GO" id="GO:0003677">
    <property type="term" value="F:DNA binding"/>
    <property type="evidence" value="ECO:0007669"/>
    <property type="project" value="UniProtKB-KW"/>
</dbReference>
<geneLocation type="plasmid" evidence="6">
    <name>prb29</name>
</geneLocation>
<dbReference type="InterPro" id="IPR036390">
    <property type="entry name" value="WH_DNA-bd_sf"/>
</dbReference>
<name>A0A2S2C7N4_9NOCA</name>
<reference evidence="5 6" key="1">
    <citation type="submission" date="2017-05" db="EMBL/GenBank/DDBJ databases">
        <title>Isolation of Rhodococcus sp. S2-17 biodegrading of BP-3.</title>
        <authorList>
            <person name="Lee Y."/>
            <person name="Kim K.H."/>
            <person name="Chun B.H."/>
            <person name="Jung H.S."/>
            <person name="Jeon C.O."/>
        </authorList>
    </citation>
    <scope>NUCLEOTIDE SEQUENCE [LARGE SCALE GENOMIC DNA]</scope>
    <source>
        <strain evidence="5 6">S2-17</strain>
        <plasmid evidence="6">prb29</plasmid>
    </source>
</reference>
<keyword evidence="3" id="KW-0238">DNA-binding</keyword>
<evidence type="ECO:0000256" key="1">
    <source>
        <dbReference type="ARBA" id="ARBA00011046"/>
    </source>
</evidence>
<dbReference type="RefSeq" id="WP_109336260.1">
    <property type="nucleotide sequence ID" value="NZ_CP021356.1"/>
</dbReference>
<keyword evidence="5" id="KW-0614">Plasmid</keyword>
<dbReference type="InterPro" id="IPR036388">
    <property type="entry name" value="WH-like_DNA-bd_sf"/>
</dbReference>
<dbReference type="AlphaFoldDB" id="A0A2S2C7N4"/>
<organism evidence="5 6">
    <name type="scientific">Rhodococcus oxybenzonivorans</name>
    <dbReference type="NCBI Taxonomy" id="1990687"/>
    <lineage>
        <taxon>Bacteria</taxon>
        <taxon>Bacillati</taxon>
        <taxon>Actinomycetota</taxon>
        <taxon>Actinomycetes</taxon>
        <taxon>Mycobacteriales</taxon>
        <taxon>Nocardiaceae</taxon>
        <taxon>Rhodococcus</taxon>
    </lineage>
</organism>
<dbReference type="SUPFAM" id="SSF46785">
    <property type="entry name" value="Winged helix' DNA-binding domain"/>
    <property type="match status" value="1"/>
</dbReference>
<dbReference type="KEGG" id="roz:CBI38_36200"/>
<keyword evidence="2" id="KW-0805">Transcription regulation</keyword>
<gene>
    <name evidence="5" type="ORF">CBI38_36200</name>
</gene>